<dbReference type="InterPro" id="IPR036770">
    <property type="entry name" value="Ankyrin_rpt-contain_sf"/>
</dbReference>
<dbReference type="EMBL" id="WJBH02000005">
    <property type="protein sequence ID" value="KAI9557948.1"/>
    <property type="molecule type" value="Genomic_DNA"/>
</dbReference>
<evidence type="ECO:0000313" key="2">
    <source>
        <dbReference type="Proteomes" id="UP000820818"/>
    </source>
</evidence>
<organism evidence="1 2">
    <name type="scientific">Daphnia sinensis</name>
    <dbReference type="NCBI Taxonomy" id="1820382"/>
    <lineage>
        <taxon>Eukaryota</taxon>
        <taxon>Metazoa</taxon>
        <taxon>Ecdysozoa</taxon>
        <taxon>Arthropoda</taxon>
        <taxon>Crustacea</taxon>
        <taxon>Branchiopoda</taxon>
        <taxon>Diplostraca</taxon>
        <taxon>Cladocera</taxon>
        <taxon>Anomopoda</taxon>
        <taxon>Daphniidae</taxon>
        <taxon>Daphnia</taxon>
        <taxon>Daphnia similis group</taxon>
    </lineage>
</organism>
<dbReference type="AlphaFoldDB" id="A0AAD5L921"/>
<name>A0AAD5L921_9CRUS</name>
<comment type="caution">
    <text evidence="1">The sequence shown here is derived from an EMBL/GenBank/DDBJ whole genome shotgun (WGS) entry which is preliminary data.</text>
</comment>
<protein>
    <submittedName>
        <fullName evidence="1">Uncharacterized protein</fullName>
    </submittedName>
</protein>
<dbReference type="Gene3D" id="1.25.40.20">
    <property type="entry name" value="Ankyrin repeat-containing domain"/>
    <property type="match status" value="1"/>
</dbReference>
<accession>A0AAD5L921</accession>
<sequence length="290" mass="33652">MDLPSVKGRIFLAVRNGSIEELRQLLSDKETILKNLSERDEDERTPLYVAIKERKFEIIDFLVKTIKDNINIQRNVRSKYIRKMSLFSWAKVDVEKFSIGPPEENKEFTQTFVLPSADIEIIRDIANKTNVLTLMEYLIDLRYDDVSWLEFVTNSFIASSMPRKEKIIALELMGAEFVIKELLSEVVWEENTICVRGLQCWEKAFELRNSTANGRLPIPKIPQPLSDVARKAIGDVIEVTAPLQLKEMQEYLTYRDHPSLSFAQALLVILRTFGQRDVEHSKPNYFHLKT</sequence>
<proteinExistence type="predicted"/>
<reference evidence="1 2" key="1">
    <citation type="submission" date="2022-05" db="EMBL/GenBank/DDBJ databases">
        <title>A multi-omics perspective on studying reproductive biology in Daphnia sinensis.</title>
        <authorList>
            <person name="Jia J."/>
        </authorList>
    </citation>
    <scope>NUCLEOTIDE SEQUENCE [LARGE SCALE GENOMIC DNA]</scope>
    <source>
        <strain evidence="1 2">WSL</strain>
    </source>
</reference>
<dbReference type="SUPFAM" id="SSF48403">
    <property type="entry name" value="Ankyrin repeat"/>
    <property type="match status" value="1"/>
</dbReference>
<gene>
    <name evidence="1" type="ORF">GHT06_014700</name>
</gene>
<keyword evidence="2" id="KW-1185">Reference proteome</keyword>
<evidence type="ECO:0000313" key="1">
    <source>
        <dbReference type="EMBL" id="KAI9557948.1"/>
    </source>
</evidence>
<dbReference type="Proteomes" id="UP000820818">
    <property type="component" value="Linkage Group LG5"/>
</dbReference>